<gene>
    <name evidence="2" type="primary">traC_6</name>
    <name evidence="2" type="ORF">GALL_400670</name>
</gene>
<evidence type="ECO:0000259" key="1">
    <source>
        <dbReference type="SMART" id="SM00493"/>
    </source>
</evidence>
<comment type="caution">
    <text evidence="2">The sequence shown here is derived from an EMBL/GenBank/DDBJ whole genome shotgun (WGS) entry which is preliminary data.</text>
</comment>
<dbReference type="EMBL" id="MLJW01001442">
    <property type="protein sequence ID" value="OIQ78235.1"/>
    <property type="molecule type" value="Genomic_DNA"/>
</dbReference>
<dbReference type="AlphaFoldDB" id="A0A1J5QL47"/>
<accession>A0A1J5QL47</accession>
<evidence type="ECO:0000313" key="2">
    <source>
        <dbReference type="EMBL" id="OIQ78235.1"/>
    </source>
</evidence>
<sequence length="273" mass="29285">MNDLIEQFRQAIVASGLTPPTEIIDDGVIHRFSTNGKPNHKNGWYMLHSDGIASGAFGDWREGFTQNWCSKADTAMTEAERQAHRERVKAMQRQREEDLAQRQQLAATNALKHWTAATPCTQHDYLTRKGIKPNGVKIEGDKLLIPMRDTAGTVHSLQTITPDGTKMFMSGGRVKGCYFGIGKPKGALIVCEGFATGASIHECTGHAVAVAFTAGNLETVAVALRTKYPNLKIIIAADDDHQTPGNPGLTKATAAAQAAGGALAVPVVKELAA</sequence>
<reference evidence="2" key="1">
    <citation type="submission" date="2016-10" db="EMBL/GenBank/DDBJ databases">
        <title>Sequence of Gallionella enrichment culture.</title>
        <authorList>
            <person name="Poehlein A."/>
            <person name="Muehling M."/>
            <person name="Daniel R."/>
        </authorList>
    </citation>
    <scope>NUCLEOTIDE SEQUENCE</scope>
</reference>
<dbReference type="GO" id="GO:0016779">
    <property type="term" value="F:nucleotidyltransferase activity"/>
    <property type="evidence" value="ECO:0007669"/>
    <property type="project" value="UniProtKB-KW"/>
</dbReference>
<organism evidence="2">
    <name type="scientific">mine drainage metagenome</name>
    <dbReference type="NCBI Taxonomy" id="410659"/>
    <lineage>
        <taxon>unclassified sequences</taxon>
        <taxon>metagenomes</taxon>
        <taxon>ecological metagenomes</taxon>
    </lineage>
</organism>
<dbReference type="Pfam" id="PF13362">
    <property type="entry name" value="Toprim_3"/>
    <property type="match status" value="1"/>
</dbReference>
<proteinExistence type="predicted"/>
<dbReference type="InterPro" id="IPR006171">
    <property type="entry name" value="TOPRIM_dom"/>
</dbReference>
<keyword evidence="2" id="KW-0548">Nucleotidyltransferase</keyword>
<dbReference type="SMART" id="SM00493">
    <property type="entry name" value="TOPRIM"/>
    <property type="match status" value="1"/>
</dbReference>
<dbReference type="EC" id="2.7.7.-" evidence="2"/>
<dbReference type="InterPro" id="IPR034154">
    <property type="entry name" value="TOPRIM_DnaG/twinkle"/>
</dbReference>
<feature type="domain" description="Toprim" evidence="1">
    <location>
        <begin position="186"/>
        <end position="264"/>
    </location>
</feature>
<keyword evidence="2" id="KW-0808">Transferase</keyword>
<dbReference type="CDD" id="cd01029">
    <property type="entry name" value="TOPRIM_primases"/>
    <property type="match status" value="1"/>
</dbReference>
<protein>
    <submittedName>
        <fullName evidence="2">DNA primase TraC</fullName>
        <ecNumber evidence="2">2.7.7.-</ecNumber>
    </submittedName>
</protein>
<name>A0A1J5QL47_9ZZZZ</name>